<gene>
    <name evidence="1" type="ORF">H3L94_04775</name>
</gene>
<dbReference type="Proteomes" id="UP000514752">
    <property type="component" value="Chromosome"/>
</dbReference>
<dbReference type="AlphaFoldDB" id="A0A7D7N734"/>
<protein>
    <recommendedName>
        <fullName evidence="3">Toxin CptA</fullName>
    </recommendedName>
</protein>
<evidence type="ECO:0000313" key="2">
    <source>
        <dbReference type="Proteomes" id="UP000514752"/>
    </source>
</evidence>
<evidence type="ECO:0000313" key="1">
    <source>
        <dbReference type="EMBL" id="QMT41343.1"/>
    </source>
</evidence>
<organism evidence="1 2">
    <name type="scientific">Neisseria shayeganii</name>
    <dbReference type="NCBI Taxonomy" id="607712"/>
    <lineage>
        <taxon>Bacteria</taxon>
        <taxon>Pseudomonadati</taxon>
        <taxon>Pseudomonadota</taxon>
        <taxon>Betaproteobacteria</taxon>
        <taxon>Neisseriales</taxon>
        <taxon>Neisseriaceae</taxon>
        <taxon>Neisseria</taxon>
    </lineage>
</organism>
<proteinExistence type="predicted"/>
<sequence>MQAFQLALRPSRRLFWLKAAAFLWLLALSAVYFSGAWRWGGMAAAAVLAGYALRAPRRRVEGVAVDRQGRAALYLQPQGLWTEAQLHEGWVTPWLVLLQWRCDGRRIDMAVLPDMTDADSWRRLRVWARWGRPRESQEKEV</sequence>
<reference evidence="1 2" key="1">
    <citation type="submission" date="2020-07" db="EMBL/GenBank/DDBJ databases">
        <title>Genomic diversity of species in the Neisseriaceae family.</title>
        <authorList>
            <person name="Vincent A.T."/>
            <person name="Bernet E."/>
            <person name="Veyrier F.J."/>
        </authorList>
    </citation>
    <scope>NUCLEOTIDE SEQUENCE [LARGE SCALE GENOMIC DNA]</scope>
    <source>
        <strain evidence="1 2">DSM 22244</strain>
    </source>
</reference>
<evidence type="ECO:0008006" key="3">
    <source>
        <dbReference type="Google" id="ProtNLM"/>
    </source>
</evidence>
<dbReference type="EMBL" id="CP059567">
    <property type="protein sequence ID" value="QMT41343.1"/>
    <property type="molecule type" value="Genomic_DNA"/>
</dbReference>
<dbReference type="InterPro" id="IPR009883">
    <property type="entry name" value="YgfX"/>
</dbReference>
<dbReference type="KEGG" id="nsg:H3L94_04775"/>
<dbReference type="Pfam" id="PF07254">
    <property type="entry name" value="Cpta_toxin"/>
    <property type="match status" value="1"/>
</dbReference>
<dbReference type="RefSeq" id="WP_182122883.1">
    <property type="nucleotide sequence ID" value="NZ_CP059567.1"/>
</dbReference>
<name>A0A7D7N734_9NEIS</name>
<accession>A0A7D7N734</accession>